<keyword evidence="5 9" id="KW-0863">Zinc-finger</keyword>
<keyword evidence="8" id="KW-0539">Nucleus</keyword>
<sequence length="708" mass="79841">MVSLKITLLTLCKKTSDTLVFACTETHLTMKSILRSEDENGVQQCCMLCKLSDNNPDKYGEKITLRQQGVTVHYFCLLMSSGVYQRGEEDEGIHGFLVEDIKLEVRRSNRLKCGVCKKKGASVGCSIKSCRKTVHLPCGIKEEFVFQFTGLFPSFCKEHRPTQSQALLFPLSTPLSCTVCLDLIEPVLSYSVLKCPCCHSSWFHRDCVQQQAYSAAMFFFKCTICSNKEQFQEEMLRMGIHIPERDASWELEENAYVELLEVYQHCDALKCSCHGGRQYGARVGKWEIVRCKFCGSSGTHRKCSSLKLYEDKWACVDCRSAVNGDDALPRHLQSPQSGLKNERRSLKRLSSFRSSLVCKRSSMQASSPGEILRGLASQISLVQSIPVVIKGDEVFKAASRFLRHPNFTPYHGLAVRFTGDAQYPNNVSSENLHQFMRLVVNEIQNSTLFEGPENAKNLTLDSRALRDDLYFDAGCLLALSLVHGGPPPCFFSRALYRTLFHLPQDPPLTLQDLGNTQFAAKVKMIWNAESIEELKKAVLSASEYLEVAGCFQEVVSLSDKDMLVEDILNFHLVTRIHLPIQRLREGLKTLGLFDQFSDDEEKKIKETTTASFWRQYLLECEVGRCATSLEEVLIFATSVDVEPAVGFSPAPSVSFLHPVDSVDLLLQRQPEKNHLLLPVLPSYQLFKHHMDYAICHLTVVQEVSLSIS</sequence>
<keyword evidence="6" id="KW-0833">Ubl conjugation pathway</keyword>
<evidence type="ECO:0000256" key="7">
    <source>
        <dbReference type="ARBA" id="ARBA00022833"/>
    </source>
</evidence>
<dbReference type="SMART" id="SM00249">
    <property type="entry name" value="PHD"/>
    <property type="match status" value="3"/>
</dbReference>
<dbReference type="SUPFAM" id="SSF57903">
    <property type="entry name" value="FYVE/PHD zinc finger"/>
    <property type="match status" value="1"/>
</dbReference>
<evidence type="ECO:0000256" key="8">
    <source>
        <dbReference type="ARBA" id="ARBA00023242"/>
    </source>
</evidence>
<dbReference type="PANTHER" id="PTHR12420">
    <property type="entry name" value="PHD FINGER PROTEIN"/>
    <property type="match status" value="1"/>
</dbReference>
<dbReference type="AlphaFoldDB" id="A0A9Q1F967"/>
<dbReference type="GO" id="GO:0008270">
    <property type="term" value="F:zinc ion binding"/>
    <property type="evidence" value="ECO:0007669"/>
    <property type="project" value="UniProtKB-KW"/>
</dbReference>
<dbReference type="CDD" id="cd15669">
    <property type="entry name" value="ePHD_PHF7_G2E3_like"/>
    <property type="match status" value="1"/>
</dbReference>
<dbReference type="Proteomes" id="UP001152622">
    <property type="component" value="Chromosome 7"/>
</dbReference>
<dbReference type="InterPro" id="IPR059102">
    <property type="entry name" value="PHD_PHF7/G2E3-like"/>
</dbReference>
<evidence type="ECO:0000256" key="4">
    <source>
        <dbReference type="ARBA" id="ARBA00022723"/>
    </source>
</evidence>
<dbReference type="InterPro" id="IPR011011">
    <property type="entry name" value="Znf_FYVE_PHD"/>
</dbReference>
<evidence type="ECO:0000313" key="13">
    <source>
        <dbReference type="Proteomes" id="UP001152622"/>
    </source>
</evidence>
<comment type="pathway">
    <text evidence="2">Protein modification; protein ubiquitination.</text>
</comment>
<dbReference type="InterPro" id="IPR001841">
    <property type="entry name" value="Znf_RING"/>
</dbReference>
<evidence type="ECO:0000313" key="12">
    <source>
        <dbReference type="EMBL" id="KAJ8353600.1"/>
    </source>
</evidence>
<keyword evidence="13" id="KW-1185">Reference proteome</keyword>
<accession>A0A9Q1F967</accession>
<dbReference type="InterPro" id="IPR051188">
    <property type="entry name" value="PHD-type_Zinc_Finger"/>
</dbReference>
<evidence type="ECO:0008006" key="14">
    <source>
        <dbReference type="Google" id="ProtNLM"/>
    </source>
</evidence>
<evidence type="ECO:0000259" key="10">
    <source>
        <dbReference type="PROSITE" id="PS50089"/>
    </source>
</evidence>
<dbReference type="GO" id="GO:0005634">
    <property type="term" value="C:nucleus"/>
    <property type="evidence" value="ECO:0007669"/>
    <property type="project" value="UniProtKB-SubCell"/>
</dbReference>
<dbReference type="PROSITE" id="PS50089">
    <property type="entry name" value="ZF_RING_2"/>
    <property type="match status" value="1"/>
</dbReference>
<dbReference type="SUPFAM" id="SSF56204">
    <property type="entry name" value="Hect, E3 ligase catalytic domain"/>
    <property type="match status" value="1"/>
</dbReference>
<keyword evidence="7" id="KW-0862">Zinc</keyword>
<organism evidence="12 13">
    <name type="scientific">Synaphobranchus kaupii</name>
    <name type="common">Kaup's arrowtooth eel</name>
    <dbReference type="NCBI Taxonomy" id="118154"/>
    <lineage>
        <taxon>Eukaryota</taxon>
        <taxon>Metazoa</taxon>
        <taxon>Chordata</taxon>
        <taxon>Craniata</taxon>
        <taxon>Vertebrata</taxon>
        <taxon>Euteleostomi</taxon>
        <taxon>Actinopterygii</taxon>
        <taxon>Neopterygii</taxon>
        <taxon>Teleostei</taxon>
        <taxon>Anguilliformes</taxon>
        <taxon>Synaphobranchidae</taxon>
        <taxon>Synaphobranchus</taxon>
    </lineage>
</organism>
<evidence type="ECO:0000259" key="11">
    <source>
        <dbReference type="PROSITE" id="PS51805"/>
    </source>
</evidence>
<evidence type="ECO:0000256" key="9">
    <source>
        <dbReference type="PROSITE-ProRule" id="PRU00175"/>
    </source>
</evidence>
<gene>
    <name evidence="12" type="ORF">SKAU_G00211670</name>
</gene>
<dbReference type="PANTHER" id="PTHR12420:SF42">
    <property type="entry name" value="G2_M PHASE-SPECIFIC E3 UBIQUITIN-PROTEIN LIGASE"/>
    <property type="match status" value="1"/>
</dbReference>
<evidence type="ECO:0000256" key="5">
    <source>
        <dbReference type="ARBA" id="ARBA00022771"/>
    </source>
</evidence>
<keyword evidence="3" id="KW-0808">Transferase</keyword>
<dbReference type="Gene3D" id="3.30.40.10">
    <property type="entry name" value="Zinc/RING finger domain, C3HC4 (zinc finger)"/>
    <property type="match status" value="2"/>
</dbReference>
<evidence type="ECO:0000256" key="3">
    <source>
        <dbReference type="ARBA" id="ARBA00022679"/>
    </source>
</evidence>
<proteinExistence type="predicted"/>
<comment type="caution">
    <text evidence="12">The sequence shown here is derived from an EMBL/GenBank/DDBJ whole genome shotgun (WGS) entry which is preliminary data.</text>
</comment>
<keyword evidence="4" id="KW-0479">Metal-binding</keyword>
<feature type="domain" description="PHD-type" evidence="11">
    <location>
        <begin position="43"/>
        <end position="160"/>
    </location>
</feature>
<dbReference type="InterPro" id="IPR034732">
    <property type="entry name" value="EPHD"/>
</dbReference>
<dbReference type="InterPro" id="IPR013083">
    <property type="entry name" value="Znf_RING/FYVE/PHD"/>
</dbReference>
<dbReference type="InterPro" id="IPR001965">
    <property type="entry name" value="Znf_PHD"/>
</dbReference>
<dbReference type="InterPro" id="IPR035983">
    <property type="entry name" value="Hect_E3_ubiquitin_ligase"/>
</dbReference>
<comment type="subcellular location">
    <subcellularLocation>
        <location evidence="1">Nucleus</location>
    </subcellularLocation>
</comment>
<dbReference type="PROSITE" id="PS51805">
    <property type="entry name" value="EPHD"/>
    <property type="match status" value="1"/>
</dbReference>
<protein>
    <recommendedName>
        <fullName evidence="14">G2/M phase-specific E3 ubiquitin-protein ligase</fullName>
    </recommendedName>
</protein>
<name>A0A9Q1F967_SYNKA</name>
<dbReference type="OrthoDB" id="512616at2759"/>
<evidence type="ECO:0000256" key="2">
    <source>
        <dbReference type="ARBA" id="ARBA00004906"/>
    </source>
</evidence>
<dbReference type="EMBL" id="JAINUF010000007">
    <property type="protein sequence ID" value="KAJ8353600.1"/>
    <property type="molecule type" value="Genomic_DNA"/>
</dbReference>
<dbReference type="GO" id="GO:0004842">
    <property type="term" value="F:ubiquitin-protein transferase activity"/>
    <property type="evidence" value="ECO:0007669"/>
    <property type="project" value="InterPro"/>
</dbReference>
<dbReference type="Pfam" id="PF13771">
    <property type="entry name" value="zf-HC5HC2H"/>
    <property type="match status" value="1"/>
</dbReference>
<evidence type="ECO:0000256" key="6">
    <source>
        <dbReference type="ARBA" id="ARBA00022786"/>
    </source>
</evidence>
<dbReference type="Pfam" id="PF26054">
    <property type="entry name" value="PHD_G2E3"/>
    <property type="match status" value="1"/>
</dbReference>
<reference evidence="12" key="1">
    <citation type="journal article" date="2023" name="Science">
        <title>Genome structures resolve the early diversification of teleost fishes.</title>
        <authorList>
            <person name="Parey E."/>
            <person name="Louis A."/>
            <person name="Montfort J."/>
            <person name="Bouchez O."/>
            <person name="Roques C."/>
            <person name="Iampietro C."/>
            <person name="Lluch J."/>
            <person name="Castinel A."/>
            <person name="Donnadieu C."/>
            <person name="Desvignes T."/>
            <person name="Floi Bucao C."/>
            <person name="Jouanno E."/>
            <person name="Wen M."/>
            <person name="Mejri S."/>
            <person name="Dirks R."/>
            <person name="Jansen H."/>
            <person name="Henkel C."/>
            <person name="Chen W.J."/>
            <person name="Zahm M."/>
            <person name="Cabau C."/>
            <person name="Klopp C."/>
            <person name="Thompson A.W."/>
            <person name="Robinson-Rechavi M."/>
            <person name="Braasch I."/>
            <person name="Lecointre G."/>
            <person name="Bobe J."/>
            <person name="Postlethwait J.H."/>
            <person name="Berthelot C."/>
            <person name="Roest Crollius H."/>
            <person name="Guiguen Y."/>
        </authorList>
    </citation>
    <scope>NUCLEOTIDE SEQUENCE</scope>
    <source>
        <strain evidence="12">WJC10195</strain>
    </source>
</reference>
<dbReference type="CDD" id="cd15496">
    <property type="entry name" value="PHD_PHF7_G2E3_like"/>
    <property type="match status" value="1"/>
</dbReference>
<evidence type="ECO:0000256" key="1">
    <source>
        <dbReference type="ARBA" id="ARBA00004123"/>
    </source>
</evidence>
<feature type="domain" description="RING-type" evidence="10">
    <location>
        <begin position="177"/>
        <end position="226"/>
    </location>
</feature>
<dbReference type="InterPro" id="IPR042013">
    <property type="entry name" value="PHF7/G2E3_ePHD"/>
</dbReference>